<evidence type="ECO:0000256" key="2">
    <source>
        <dbReference type="ARBA" id="ARBA00007992"/>
    </source>
</evidence>
<evidence type="ECO:0000256" key="6">
    <source>
        <dbReference type="ARBA" id="ARBA00023033"/>
    </source>
</evidence>
<evidence type="ECO:0000256" key="1">
    <source>
        <dbReference type="ARBA" id="ARBA00001974"/>
    </source>
</evidence>
<dbReference type="InterPro" id="IPR050493">
    <property type="entry name" value="FAD-dep_Monooxygenase_BioMet"/>
</dbReference>
<dbReference type="InterPro" id="IPR036188">
    <property type="entry name" value="FAD/NAD-bd_sf"/>
</dbReference>
<comment type="cofactor">
    <cofactor evidence="1">
        <name>FAD</name>
        <dbReference type="ChEBI" id="CHEBI:57692"/>
    </cofactor>
</comment>
<sequence length="414" mass="45246">MTCSAGLGIVIIGAGISGLTTALALHRLGLRADVYERNAVITDAGAGVAIGPNAAYVLEKLGLEDKLDEVSCRNRGGINIVFREHVDSAVRFVGRLNTERRSFYCHRAKLVHIIACELPQDQIHLGKTLVDVTEGDTSVTAHFHDGTSATCHVLIGADGIKSFARSLWNQENAVFSGQVAVRSIIEAEALPPKLHDCLHHGQIWLAPGKRHMVAFPIEKAKLVAIAAIVPAWPGHEWRESWAIRGDVRLQDRLESVDPLLRDLFKYSERQIVSGLYERTPLSTWIHGRTVLVGDAAHAMLPHQGQGGSQAIEDAIILSLTLAAAAASPPIELAPWLRTYQAARKPRADEAAKASRVTGEAFDKLLFCEEGMRFLQSAYAWINTNDLFGDLANAVEREFGASERADLMQSLMSRF</sequence>
<evidence type="ECO:0000256" key="4">
    <source>
        <dbReference type="ARBA" id="ARBA00022827"/>
    </source>
</evidence>
<dbReference type="GO" id="GO:0071949">
    <property type="term" value="F:FAD binding"/>
    <property type="evidence" value="ECO:0007669"/>
    <property type="project" value="InterPro"/>
</dbReference>
<evidence type="ECO:0000313" key="8">
    <source>
        <dbReference type="EMBL" id="KAG5925878.1"/>
    </source>
</evidence>
<keyword evidence="6" id="KW-0503">Monooxygenase</keyword>
<keyword evidence="4" id="KW-0274">FAD</keyword>
<evidence type="ECO:0000256" key="3">
    <source>
        <dbReference type="ARBA" id="ARBA00022630"/>
    </source>
</evidence>
<dbReference type="Gene3D" id="3.50.50.60">
    <property type="entry name" value="FAD/NAD(P)-binding domain"/>
    <property type="match status" value="1"/>
</dbReference>
<dbReference type="EMBL" id="SRPY01000328">
    <property type="protein sequence ID" value="KAG5925878.1"/>
    <property type="molecule type" value="Genomic_DNA"/>
</dbReference>
<proteinExistence type="inferred from homology"/>
<protein>
    <recommendedName>
        <fullName evidence="7">FAD-binding domain-containing protein</fullName>
    </recommendedName>
</protein>
<keyword evidence="5" id="KW-0560">Oxidoreductase</keyword>
<dbReference type="SUPFAM" id="SSF51905">
    <property type="entry name" value="FAD/NAD(P)-binding domain"/>
    <property type="match status" value="1"/>
</dbReference>
<evidence type="ECO:0000313" key="9">
    <source>
        <dbReference type="Proteomes" id="UP000811619"/>
    </source>
</evidence>
<keyword evidence="9" id="KW-1185">Reference proteome</keyword>
<name>A0A8K0J622_9HYPO</name>
<evidence type="ECO:0000259" key="7">
    <source>
        <dbReference type="Pfam" id="PF01494"/>
    </source>
</evidence>
<organism evidence="8 9">
    <name type="scientific">Claviceps africana</name>
    <dbReference type="NCBI Taxonomy" id="83212"/>
    <lineage>
        <taxon>Eukaryota</taxon>
        <taxon>Fungi</taxon>
        <taxon>Dikarya</taxon>
        <taxon>Ascomycota</taxon>
        <taxon>Pezizomycotina</taxon>
        <taxon>Sordariomycetes</taxon>
        <taxon>Hypocreomycetidae</taxon>
        <taxon>Hypocreales</taxon>
        <taxon>Clavicipitaceae</taxon>
        <taxon>Claviceps</taxon>
    </lineage>
</organism>
<gene>
    <name evidence="8" type="ORF">E4U42_003855</name>
</gene>
<dbReference type="Pfam" id="PF01494">
    <property type="entry name" value="FAD_binding_3"/>
    <property type="match status" value="1"/>
</dbReference>
<dbReference type="PANTHER" id="PTHR13789">
    <property type="entry name" value="MONOOXYGENASE"/>
    <property type="match status" value="1"/>
</dbReference>
<accession>A0A8K0J622</accession>
<feature type="domain" description="FAD-binding" evidence="7">
    <location>
        <begin position="9"/>
        <end position="352"/>
    </location>
</feature>
<dbReference type="InterPro" id="IPR002938">
    <property type="entry name" value="FAD-bd"/>
</dbReference>
<dbReference type="PANTHER" id="PTHR13789:SF318">
    <property type="entry name" value="GERANYLGERANYL DIPHOSPHATE REDUCTASE"/>
    <property type="match status" value="1"/>
</dbReference>
<comment type="caution">
    <text evidence="8">The sequence shown here is derived from an EMBL/GenBank/DDBJ whole genome shotgun (WGS) entry which is preliminary data.</text>
</comment>
<dbReference type="PRINTS" id="PR00420">
    <property type="entry name" value="RNGMNOXGNASE"/>
</dbReference>
<keyword evidence="3" id="KW-0285">Flavoprotein</keyword>
<reference evidence="8" key="1">
    <citation type="journal article" date="2020" name="bioRxiv">
        <title>Whole genome comparisons of ergot fungi reveals the divergence and evolution of species within the genus Claviceps are the result of varying mechanisms driving genome evolution and host range expansion.</title>
        <authorList>
            <person name="Wyka S.A."/>
            <person name="Mondo S.J."/>
            <person name="Liu M."/>
            <person name="Dettman J."/>
            <person name="Nalam V."/>
            <person name="Broders K.D."/>
        </authorList>
    </citation>
    <scope>NUCLEOTIDE SEQUENCE</scope>
    <source>
        <strain evidence="8">CCC 489</strain>
    </source>
</reference>
<dbReference type="AlphaFoldDB" id="A0A8K0J622"/>
<evidence type="ECO:0000256" key="5">
    <source>
        <dbReference type="ARBA" id="ARBA00023002"/>
    </source>
</evidence>
<dbReference type="OrthoDB" id="9993796at2759"/>
<dbReference type="Proteomes" id="UP000811619">
    <property type="component" value="Unassembled WGS sequence"/>
</dbReference>
<comment type="similarity">
    <text evidence="2">Belongs to the paxM FAD-dependent monooxygenase family.</text>
</comment>
<dbReference type="GO" id="GO:0004497">
    <property type="term" value="F:monooxygenase activity"/>
    <property type="evidence" value="ECO:0007669"/>
    <property type="project" value="UniProtKB-KW"/>
</dbReference>